<dbReference type="EMBL" id="CAESGF010000019">
    <property type="protein sequence ID" value="CAB4364862.1"/>
    <property type="molecule type" value="Genomic_DNA"/>
</dbReference>
<reference evidence="10" key="1">
    <citation type="submission" date="2020-05" db="EMBL/GenBank/DDBJ databases">
        <authorList>
            <person name="Chiriac C."/>
            <person name="Salcher M."/>
            <person name="Ghai R."/>
            <person name="Kavagutti S V."/>
        </authorList>
    </citation>
    <scope>NUCLEOTIDE SEQUENCE</scope>
</reference>
<evidence type="ECO:0000313" key="9">
    <source>
        <dbReference type="EMBL" id="CAB4851205.1"/>
    </source>
</evidence>
<dbReference type="GO" id="GO:0046872">
    <property type="term" value="F:metal ion binding"/>
    <property type="evidence" value="ECO:0007669"/>
    <property type="project" value="UniProtKB-KW"/>
</dbReference>
<dbReference type="Pfam" id="PF01850">
    <property type="entry name" value="PIN"/>
    <property type="match status" value="1"/>
</dbReference>
<keyword evidence="3" id="KW-0479">Metal-binding</keyword>
<accession>A0A6J7JVD9</accession>
<dbReference type="InterPro" id="IPR002716">
    <property type="entry name" value="PIN_dom"/>
</dbReference>
<keyword evidence="2" id="KW-0540">Nuclease</keyword>
<evidence type="ECO:0000256" key="1">
    <source>
        <dbReference type="ARBA" id="ARBA00022649"/>
    </source>
</evidence>
<dbReference type="EMBL" id="CAFBMT010000018">
    <property type="protein sequence ID" value="CAB4947540.1"/>
    <property type="molecule type" value="Genomic_DNA"/>
</dbReference>
<evidence type="ECO:0000313" key="6">
    <source>
        <dbReference type="EMBL" id="CAB4364862.1"/>
    </source>
</evidence>
<evidence type="ECO:0000313" key="8">
    <source>
        <dbReference type="EMBL" id="CAB4813841.1"/>
    </source>
</evidence>
<sequence>MVQASHAAHQRVREVVGKRSVGLPAHAAVETYSVLTRLPGDARLAPGDAATLLASRFPKRLALDADTQARLVDDLAAAHVAGGAVYDAIIALTARHHRSTLLTRDSRAAATYRALGVEFELVL</sequence>
<evidence type="ECO:0000259" key="5">
    <source>
        <dbReference type="Pfam" id="PF01850"/>
    </source>
</evidence>
<keyword evidence="1" id="KW-1277">Toxin-antitoxin system</keyword>
<evidence type="ECO:0000313" key="10">
    <source>
        <dbReference type="EMBL" id="CAB4947540.1"/>
    </source>
</evidence>
<gene>
    <name evidence="7" type="ORF">UFOPK2656_02395</name>
    <name evidence="8" type="ORF">UFOPK3099_00921</name>
    <name evidence="9" type="ORF">UFOPK3267_01441</name>
    <name evidence="10" type="ORF">UFOPK3651_02623</name>
    <name evidence="11" type="ORF">UFOPK3931_02978</name>
    <name evidence="6" type="ORF">UFOPK4189_02620</name>
</gene>
<evidence type="ECO:0000313" key="11">
    <source>
        <dbReference type="EMBL" id="CAB5014227.1"/>
    </source>
</evidence>
<dbReference type="GO" id="GO:0016787">
    <property type="term" value="F:hydrolase activity"/>
    <property type="evidence" value="ECO:0007669"/>
    <property type="project" value="UniProtKB-KW"/>
</dbReference>
<dbReference type="HAMAP" id="MF_00265">
    <property type="entry name" value="VapC_Nob1"/>
    <property type="match status" value="1"/>
</dbReference>
<name>A0A6J7JVD9_9ZZZZ</name>
<feature type="domain" description="PIN" evidence="5">
    <location>
        <begin position="5"/>
        <end position="112"/>
    </location>
</feature>
<dbReference type="AlphaFoldDB" id="A0A6J7JVD9"/>
<dbReference type="SUPFAM" id="SSF88723">
    <property type="entry name" value="PIN domain-like"/>
    <property type="match status" value="1"/>
</dbReference>
<dbReference type="InterPro" id="IPR029060">
    <property type="entry name" value="PIN-like_dom_sf"/>
</dbReference>
<dbReference type="EMBL" id="CAFBIY010000074">
    <property type="protein sequence ID" value="CAB4851205.1"/>
    <property type="molecule type" value="Genomic_DNA"/>
</dbReference>
<dbReference type="EMBL" id="CAEZYF010000017">
    <property type="protein sequence ID" value="CAB4734755.1"/>
    <property type="molecule type" value="Genomic_DNA"/>
</dbReference>
<evidence type="ECO:0000313" key="7">
    <source>
        <dbReference type="EMBL" id="CAB4734755.1"/>
    </source>
</evidence>
<keyword evidence="4" id="KW-0378">Hydrolase</keyword>
<evidence type="ECO:0000256" key="2">
    <source>
        <dbReference type="ARBA" id="ARBA00022722"/>
    </source>
</evidence>
<protein>
    <submittedName>
        <fullName evidence="10">Unannotated protein</fullName>
    </submittedName>
</protein>
<dbReference type="InterPro" id="IPR022907">
    <property type="entry name" value="VapC_family"/>
</dbReference>
<proteinExistence type="inferred from homology"/>
<dbReference type="GO" id="GO:0004540">
    <property type="term" value="F:RNA nuclease activity"/>
    <property type="evidence" value="ECO:0007669"/>
    <property type="project" value="InterPro"/>
</dbReference>
<dbReference type="EMBL" id="CAFAAV010000054">
    <property type="protein sequence ID" value="CAB4813841.1"/>
    <property type="molecule type" value="Genomic_DNA"/>
</dbReference>
<evidence type="ECO:0000256" key="3">
    <source>
        <dbReference type="ARBA" id="ARBA00022723"/>
    </source>
</evidence>
<dbReference type="EMBL" id="CAFBOL010000123">
    <property type="protein sequence ID" value="CAB5014227.1"/>
    <property type="molecule type" value="Genomic_DNA"/>
</dbReference>
<dbReference type="Gene3D" id="3.40.50.1010">
    <property type="entry name" value="5'-nuclease"/>
    <property type="match status" value="1"/>
</dbReference>
<organism evidence="10">
    <name type="scientific">freshwater metagenome</name>
    <dbReference type="NCBI Taxonomy" id="449393"/>
    <lineage>
        <taxon>unclassified sequences</taxon>
        <taxon>metagenomes</taxon>
        <taxon>ecological metagenomes</taxon>
    </lineage>
</organism>
<evidence type="ECO:0000256" key="4">
    <source>
        <dbReference type="ARBA" id="ARBA00022801"/>
    </source>
</evidence>